<proteinExistence type="predicted"/>
<evidence type="ECO:0000313" key="1">
    <source>
        <dbReference type="EMBL" id="HAW75941.1"/>
    </source>
</evidence>
<protein>
    <recommendedName>
        <fullName evidence="3">DUF1364 domain-containing protein</fullName>
    </recommendedName>
</protein>
<dbReference type="EMBL" id="DNAN01000331">
    <property type="protein sequence ID" value="HAW75941.1"/>
    <property type="molecule type" value="Genomic_DNA"/>
</dbReference>
<comment type="caution">
    <text evidence="1">The sequence shown here is derived from an EMBL/GenBank/DDBJ whole genome shotgun (WGS) entry which is preliminary data.</text>
</comment>
<dbReference type="Gene3D" id="3.30.50.20">
    <property type="entry name" value="prophage-derive protein ybcO"/>
    <property type="match status" value="1"/>
</dbReference>
<dbReference type="Proteomes" id="UP000263517">
    <property type="component" value="Unassembled WGS sequence"/>
</dbReference>
<evidence type="ECO:0000313" key="2">
    <source>
        <dbReference type="Proteomes" id="UP000263517"/>
    </source>
</evidence>
<name>A0A350P3S4_9ALTE</name>
<accession>A0A350P3S4</accession>
<dbReference type="AlphaFoldDB" id="A0A350P3S4"/>
<reference evidence="1 2" key="1">
    <citation type="journal article" date="2018" name="Nat. Biotechnol.">
        <title>A standardized bacterial taxonomy based on genome phylogeny substantially revises the tree of life.</title>
        <authorList>
            <person name="Parks D.H."/>
            <person name="Chuvochina M."/>
            <person name="Waite D.W."/>
            <person name="Rinke C."/>
            <person name="Skarshewski A."/>
            <person name="Chaumeil P.A."/>
            <person name="Hugenholtz P."/>
        </authorList>
    </citation>
    <scope>NUCLEOTIDE SEQUENCE [LARGE SCALE GENOMIC DNA]</scope>
    <source>
        <strain evidence="1">UBA11978</strain>
    </source>
</reference>
<gene>
    <name evidence="1" type="ORF">DCW74_09445</name>
</gene>
<organism evidence="1 2">
    <name type="scientific">Alteromonas australica</name>
    <dbReference type="NCBI Taxonomy" id="589873"/>
    <lineage>
        <taxon>Bacteria</taxon>
        <taxon>Pseudomonadati</taxon>
        <taxon>Pseudomonadota</taxon>
        <taxon>Gammaproteobacteria</taxon>
        <taxon>Alteromonadales</taxon>
        <taxon>Alteromonadaceae</taxon>
        <taxon>Alteromonas/Salinimonas group</taxon>
        <taxon>Alteromonas</taxon>
    </lineage>
</organism>
<sequence length="107" mass="11697">MIRSKKLLAAAKDQACVNCGVRDGTIVAAHYTGLRASQLGKGTGHKPHDLAIADLCHKCHYSFDVAGGGSTFEKKIDKSEQFLFNIIKTLIRRIDQGVIKIEGTRDE</sequence>
<evidence type="ECO:0008006" key="3">
    <source>
        <dbReference type="Google" id="ProtNLM"/>
    </source>
</evidence>